<reference evidence="1" key="1">
    <citation type="submission" date="2020-11" db="EMBL/GenBank/DDBJ databases">
        <authorList>
            <consortium name="DOE Joint Genome Institute"/>
            <person name="Ahrendt S."/>
            <person name="Riley R."/>
            <person name="Andreopoulos W."/>
            <person name="Labutti K."/>
            <person name="Pangilinan J."/>
            <person name="Ruiz-Duenas F.J."/>
            <person name="Barrasa J.M."/>
            <person name="Sanchez-Garcia M."/>
            <person name="Camarero S."/>
            <person name="Miyauchi S."/>
            <person name="Serrano A."/>
            <person name="Linde D."/>
            <person name="Babiker R."/>
            <person name="Drula E."/>
            <person name="Ayuso-Fernandez I."/>
            <person name="Pacheco R."/>
            <person name="Padilla G."/>
            <person name="Ferreira P."/>
            <person name="Barriuso J."/>
            <person name="Kellner H."/>
            <person name="Castanera R."/>
            <person name="Alfaro M."/>
            <person name="Ramirez L."/>
            <person name="Pisabarro A.G."/>
            <person name="Kuo A."/>
            <person name="Tritt A."/>
            <person name="Lipzen A."/>
            <person name="He G."/>
            <person name="Yan M."/>
            <person name="Ng V."/>
            <person name="Cullen D."/>
            <person name="Martin F."/>
            <person name="Rosso M.-N."/>
            <person name="Henrissat B."/>
            <person name="Hibbett D."/>
            <person name="Martinez A.T."/>
            <person name="Grigoriev I.V."/>
        </authorList>
    </citation>
    <scope>NUCLEOTIDE SEQUENCE</scope>
    <source>
        <strain evidence="1">ATCC 90797</strain>
    </source>
</reference>
<evidence type="ECO:0000313" key="1">
    <source>
        <dbReference type="EMBL" id="KAF9490848.1"/>
    </source>
</evidence>
<dbReference type="EMBL" id="MU154632">
    <property type="protein sequence ID" value="KAF9490848.1"/>
    <property type="molecule type" value="Genomic_DNA"/>
</dbReference>
<accession>A0A9P5ZML6</accession>
<name>A0A9P5ZML6_PLEER</name>
<protein>
    <submittedName>
        <fullName evidence="1">Uncharacterized protein</fullName>
    </submittedName>
</protein>
<dbReference type="OrthoDB" id="2790258at2759"/>
<dbReference type="SUPFAM" id="SSF53098">
    <property type="entry name" value="Ribonuclease H-like"/>
    <property type="match status" value="1"/>
</dbReference>
<dbReference type="InterPro" id="IPR012337">
    <property type="entry name" value="RNaseH-like_sf"/>
</dbReference>
<keyword evidence="2" id="KW-1185">Reference proteome</keyword>
<dbReference type="AlphaFoldDB" id="A0A9P5ZML6"/>
<dbReference type="Proteomes" id="UP000807025">
    <property type="component" value="Unassembled WGS sequence"/>
</dbReference>
<comment type="caution">
    <text evidence="1">The sequence shown here is derived from an EMBL/GenBank/DDBJ whole genome shotgun (WGS) entry which is preliminary data.</text>
</comment>
<gene>
    <name evidence="1" type="ORF">BDN71DRAFT_1399296</name>
</gene>
<sequence>MHELEILLEARDINFDALDNCIMCFPHIINIASQHVIKDFTNISLADPKHEFTSTYPLNHPERCRYEALRARDAVALGRDIVRVLRASGQRRDDFNTIIRLGNENDWFHGEPVRLPHLQLLRDVRTWWDSVYYMIRRLRELRPAIDHYLSSPAQKDLASYKLSDTEWQAMLDCEVILTVSTYQTIQRLQPHLPTSL</sequence>
<proteinExistence type="predicted"/>
<evidence type="ECO:0000313" key="2">
    <source>
        <dbReference type="Proteomes" id="UP000807025"/>
    </source>
</evidence>
<organism evidence="1 2">
    <name type="scientific">Pleurotus eryngii</name>
    <name type="common">Boletus of the steppes</name>
    <dbReference type="NCBI Taxonomy" id="5323"/>
    <lineage>
        <taxon>Eukaryota</taxon>
        <taxon>Fungi</taxon>
        <taxon>Dikarya</taxon>
        <taxon>Basidiomycota</taxon>
        <taxon>Agaricomycotina</taxon>
        <taxon>Agaricomycetes</taxon>
        <taxon>Agaricomycetidae</taxon>
        <taxon>Agaricales</taxon>
        <taxon>Pleurotineae</taxon>
        <taxon>Pleurotaceae</taxon>
        <taxon>Pleurotus</taxon>
    </lineage>
</organism>